<dbReference type="Proteomes" id="UP001152872">
    <property type="component" value="Unassembled WGS sequence"/>
</dbReference>
<dbReference type="InterPro" id="IPR004437">
    <property type="entry name" value="ParB/RepB/Spo0J"/>
</dbReference>
<dbReference type="Pfam" id="PF02195">
    <property type="entry name" value="ParB_N"/>
    <property type="match status" value="1"/>
</dbReference>
<evidence type="ECO:0000313" key="4">
    <source>
        <dbReference type="EMBL" id="MDG3493667.1"/>
    </source>
</evidence>
<dbReference type="PANTHER" id="PTHR33375">
    <property type="entry name" value="CHROMOSOME-PARTITIONING PROTEIN PARB-RELATED"/>
    <property type="match status" value="1"/>
</dbReference>
<evidence type="ECO:0000313" key="5">
    <source>
        <dbReference type="Proteomes" id="UP001152872"/>
    </source>
</evidence>
<dbReference type="GO" id="GO:0003677">
    <property type="term" value="F:DNA binding"/>
    <property type="evidence" value="ECO:0007669"/>
    <property type="project" value="InterPro"/>
</dbReference>
<dbReference type="Gene3D" id="1.10.10.2830">
    <property type="match status" value="1"/>
</dbReference>
<dbReference type="AlphaFoldDB" id="A0A9X4M4T1"/>
<gene>
    <name evidence="4" type="ORF">FEV09_03770</name>
</gene>
<dbReference type="InterPro" id="IPR050336">
    <property type="entry name" value="Chromosome_partition/occlusion"/>
</dbReference>
<dbReference type="EMBL" id="VBTY01000018">
    <property type="protein sequence ID" value="MDG3493667.1"/>
    <property type="molecule type" value="Genomic_DNA"/>
</dbReference>
<organism evidence="4 5">
    <name type="scientific">Pseudanabaena catenata USMAC16</name>
    <dbReference type="NCBI Taxonomy" id="1855837"/>
    <lineage>
        <taxon>Bacteria</taxon>
        <taxon>Bacillati</taxon>
        <taxon>Cyanobacteriota</taxon>
        <taxon>Cyanophyceae</taxon>
        <taxon>Pseudanabaenales</taxon>
        <taxon>Pseudanabaenaceae</taxon>
        <taxon>Pseudanabaena</taxon>
    </lineage>
</organism>
<dbReference type="GO" id="GO:0007059">
    <property type="term" value="P:chromosome segregation"/>
    <property type="evidence" value="ECO:0007669"/>
    <property type="project" value="TreeGrafter"/>
</dbReference>
<proteinExistence type="inferred from homology"/>
<dbReference type="NCBIfam" id="TIGR00180">
    <property type="entry name" value="parB_part"/>
    <property type="match status" value="1"/>
</dbReference>
<dbReference type="Gene3D" id="3.90.1530.30">
    <property type="match status" value="1"/>
</dbReference>
<evidence type="ECO:0000256" key="1">
    <source>
        <dbReference type="ARBA" id="ARBA00006295"/>
    </source>
</evidence>
<feature type="coiled-coil region" evidence="2">
    <location>
        <begin position="15"/>
        <end position="42"/>
    </location>
</feature>
<comment type="similarity">
    <text evidence="1">Belongs to the ParB family.</text>
</comment>
<keyword evidence="2" id="KW-0175">Coiled coil</keyword>
<dbReference type="RefSeq" id="WP_009625716.1">
    <property type="nucleotide sequence ID" value="NZ_VBTY01000018.1"/>
</dbReference>
<dbReference type="GO" id="GO:0005694">
    <property type="term" value="C:chromosome"/>
    <property type="evidence" value="ECO:0007669"/>
    <property type="project" value="TreeGrafter"/>
</dbReference>
<sequence>MAARKAPNIADYFSGAKQTQQLSNAEEEIAQLKTEIERLRASDSEEVEVQLSTLKEQLKSQSGVVDLEITKIIQNPDQPRRTFLNESIVAMSQSLASDGQLSPIIVIAQEDESYLLFDGERRWRAARELGWSTIKAVTMDAPQELHRKALLTSLHREDLNPLDKAEAIIKEISLNVGLKVDDIPRALSTVIRRLNKKKRLSEVMAKLASNDSSQTVEVDPNYVNETEHNVLRILLELQLNPASVDANLLPMLGLADDLKDAIRNLGLKGVHAIALQKLSAKNLNLSQAKAKRVREDLTKKVVQENLSVLQTRKLVNEAIAKHSPSQESTIDANKQLGKIKQSVDLISSDLLRSADPTILRDVYDLLKQKMTEIESLIS</sequence>
<dbReference type="InterPro" id="IPR036086">
    <property type="entry name" value="ParB/Sulfiredoxin_sf"/>
</dbReference>
<dbReference type="InterPro" id="IPR003115">
    <property type="entry name" value="ParB_N"/>
</dbReference>
<name>A0A9X4M4T1_9CYAN</name>
<feature type="domain" description="ParB-like N-terminal" evidence="3">
    <location>
        <begin position="65"/>
        <end position="155"/>
    </location>
</feature>
<dbReference type="SMART" id="SM00470">
    <property type="entry name" value="ParB"/>
    <property type="match status" value="1"/>
</dbReference>
<reference evidence="4" key="1">
    <citation type="submission" date="2019-05" db="EMBL/GenBank/DDBJ databases">
        <title>Whole genome sequencing of Pseudanabaena catenata USMAC16.</title>
        <authorList>
            <person name="Khan Z."/>
            <person name="Omar W.M."/>
            <person name="Convey P."/>
            <person name="Merican F."/>
            <person name="Najimudin N."/>
        </authorList>
    </citation>
    <scope>NUCLEOTIDE SEQUENCE</scope>
    <source>
        <strain evidence="4">USMAC16</strain>
    </source>
</reference>
<keyword evidence="5" id="KW-1185">Reference proteome</keyword>
<protein>
    <submittedName>
        <fullName evidence="4">ParB/RepB/Spo0J family partition protein</fullName>
    </submittedName>
</protein>
<accession>A0A9X4M4T1</accession>
<dbReference type="SUPFAM" id="SSF110849">
    <property type="entry name" value="ParB/Sulfiredoxin"/>
    <property type="match status" value="1"/>
</dbReference>
<dbReference type="PANTHER" id="PTHR33375:SF1">
    <property type="entry name" value="CHROMOSOME-PARTITIONING PROTEIN PARB-RELATED"/>
    <property type="match status" value="1"/>
</dbReference>
<comment type="caution">
    <text evidence="4">The sequence shown here is derived from an EMBL/GenBank/DDBJ whole genome shotgun (WGS) entry which is preliminary data.</text>
</comment>
<evidence type="ECO:0000256" key="2">
    <source>
        <dbReference type="SAM" id="Coils"/>
    </source>
</evidence>
<evidence type="ECO:0000259" key="3">
    <source>
        <dbReference type="SMART" id="SM00470"/>
    </source>
</evidence>